<name>A0A9W7DM54_9STRA</name>
<protein>
    <recommendedName>
        <fullName evidence="8">Deacetylase sirtuin-type domain-containing protein</fullName>
    </recommendedName>
</protein>
<dbReference type="Gene3D" id="3.40.50.1220">
    <property type="entry name" value="TPP-binding domain"/>
    <property type="match status" value="1"/>
</dbReference>
<dbReference type="Proteomes" id="UP001165082">
    <property type="component" value="Unassembled WGS sequence"/>
</dbReference>
<gene>
    <name evidence="9" type="ORF">TrRE_jg6172</name>
</gene>
<evidence type="ECO:0000256" key="4">
    <source>
        <dbReference type="ARBA" id="ARBA00022833"/>
    </source>
</evidence>
<keyword evidence="4 6" id="KW-0862">Zinc</keyword>
<evidence type="ECO:0000256" key="5">
    <source>
        <dbReference type="ARBA" id="ARBA00023027"/>
    </source>
</evidence>
<feature type="compositionally biased region" description="Acidic residues" evidence="7">
    <location>
        <begin position="53"/>
        <end position="68"/>
    </location>
</feature>
<reference evidence="9" key="1">
    <citation type="submission" date="2022-07" db="EMBL/GenBank/DDBJ databases">
        <title>Genome analysis of Parmales, a sister group of diatoms, reveals the evolutionary specialization of diatoms from phago-mixotrophs to photoautotrophs.</title>
        <authorList>
            <person name="Ban H."/>
            <person name="Sato S."/>
            <person name="Yoshikawa S."/>
            <person name="Kazumasa Y."/>
            <person name="Nakamura Y."/>
            <person name="Ichinomiya M."/>
            <person name="Saitoh K."/>
            <person name="Sato N."/>
            <person name="Blanc-Mathieu R."/>
            <person name="Endo H."/>
            <person name="Kuwata A."/>
            <person name="Ogata H."/>
        </authorList>
    </citation>
    <scope>NUCLEOTIDE SEQUENCE</scope>
</reference>
<dbReference type="GO" id="GO:0005634">
    <property type="term" value="C:nucleus"/>
    <property type="evidence" value="ECO:0007669"/>
    <property type="project" value="TreeGrafter"/>
</dbReference>
<keyword evidence="2" id="KW-0808">Transferase</keyword>
<dbReference type="OrthoDB" id="420264at2759"/>
<accession>A0A9W7DM54</accession>
<evidence type="ECO:0000256" key="6">
    <source>
        <dbReference type="PROSITE-ProRule" id="PRU00236"/>
    </source>
</evidence>
<evidence type="ECO:0000256" key="2">
    <source>
        <dbReference type="ARBA" id="ARBA00022679"/>
    </source>
</evidence>
<dbReference type="SUPFAM" id="SSF52467">
    <property type="entry name" value="DHS-like NAD/FAD-binding domain"/>
    <property type="match status" value="1"/>
</dbReference>
<feature type="compositionally biased region" description="Basic and acidic residues" evidence="7">
    <location>
        <begin position="42"/>
        <end position="52"/>
    </location>
</feature>
<dbReference type="PANTHER" id="PTHR11085:SF6">
    <property type="entry name" value="NAD-DEPENDENT PROTEIN DEACETYLASE SIRTUIN-2"/>
    <property type="match status" value="1"/>
</dbReference>
<feature type="region of interest" description="Disordered" evidence="7">
    <location>
        <begin position="1"/>
        <end position="88"/>
    </location>
</feature>
<dbReference type="AlphaFoldDB" id="A0A9W7DM54"/>
<dbReference type="PANTHER" id="PTHR11085">
    <property type="entry name" value="NAD-DEPENDENT PROTEIN DEACYLASE SIRTUIN-5, MITOCHONDRIAL-RELATED"/>
    <property type="match status" value="1"/>
</dbReference>
<keyword evidence="10" id="KW-1185">Reference proteome</keyword>
<feature type="active site" description="Proton acceptor" evidence="6">
    <location>
        <position position="269"/>
    </location>
</feature>
<keyword evidence="5" id="KW-0520">NAD</keyword>
<feature type="binding site" evidence="6">
    <location>
        <position position="302"/>
    </location>
    <ligand>
        <name>Zn(2+)</name>
        <dbReference type="ChEBI" id="CHEBI:29105"/>
    </ligand>
</feature>
<dbReference type="InterPro" id="IPR029035">
    <property type="entry name" value="DHS-like_NAD/FAD-binding_dom"/>
</dbReference>
<dbReference type="InterPro" id="IPR003000">
    <property type="entry name" value="Sirtuin"/>
</dbReference>
<dbReference type="GO" id="GO:0017136">
    <property type="term" value="F:histone deacetylase activity, NAD-dependent"/>
    <property type="evidence" value="ECO:0007669"/>
    <property type="project" value="TreeGrafter"/>
</dbReference>
<sequence length="432" mass="47304">MSTFTVGTEPDKKQGEPSSRFASLAARLVSKREQESLEEAEEIKKVDEGDYREVEDDYSEDDESDDDGFGAYDSIDNQEDDEDEGGQEDATRKMVERLVAARDTADAGTAAKITELLNSMGISSSWGGSERAKRTDVFGEDKTPSIENLAAKLKSGKYKRIIVLTGAGVSVAAGIPDFRTPGTGLYDNLEKYNLPHPTAVFDIGFYKKNPSPFVMLASEIWPGRHMPTLTHAFLKVLDDKGLLLRNYTQNIDGLEVIAGVKEESVIECHGHFRTAKCTSCKSPMSIDFVSKSIIEDGVPPICPKCGGIGKPDIVFFGEDLPNVFHNNINRDCRQADLLIVIGTSLAVQPVASIPEFVSDSIPRLLLNREHVGGFDTSEYNYRDVFVSGNCDNSVEKLCEMLGWGDELKNAYDSVEGRGGEGKKPTASTEEVD</sequence>
<evidence type="ECO:0000259" key="8">
    <source>
        <dbReference type="PROSITE" id="PS50305"/>
    </source>
</evidence>
<feature type="compositionally biased region" description="Basic and acidic residues" evidence="7">
    <location>
        <begin position="413"/>
        <end position="423"/>
    </location>
</feature>
<comment type="cofactor">
    <cofactor evidence="1">
        <name>Zn(2+)</name>
        <dbReference type="ChEBI" id="CHEBI:29105"/>
    </cofactor>
</comment>
<feature type="binding site" evidence="6">
    <location>
        <position position="305"/>
    </location>
    <ligand>
        <name>Zn(2+)</name>
        <dbReference type="ChEBI" id="CHEBI:29105"/>
    </ligand>
</feature>
<organism evidence="9 10">
    <name type="scientific">Triparma retinervis</name>
    <dbReference type="NCBI Taxonomy" id="2557542"/>
    <lineage>
        <taxon>Eukaryota</taxon>
        <taxon>Sar</taxon>
        <taxon>Stramenopiles</taxon>
        <taxon>Ochrophyta</taxon>
        <taxon>Bolidophyceae</taxon>
        <taxon>Parmales</taxon>
        <taxon>Triparmaceae</taxon>
        <taxon>Triparma</taxon>
    </lineage>
</organism>
<feature type="region of interest" description="Disordered" evidence="7">
    <location>
        <begin position="413"/>
        <end position="432"/>
    </location>
</feature>
<evidence type="ECO:0000256" key="7">
    <source>
        <dbReference type="SAM" id="MobiDB-lite"/>
    </source>
</evidence>
<feature type="compositionally biased region" description="Acidic residues" evidence="7">
    <location>
        <begin position="76"/>
        <end position="87"/>
    </location>
</feature>
<dbReference type="InterPro" id="IPR050134">
    <property type="entry name" value="NAD-dep_sirtuin_deacylases"/>
</dbReference>
<proteinExistence type="predicted"/>
<feature type="domain" description="Deacetylase sirtuin-type" evidence="8">
    <location>
        <begin position="139"/>
        <end position="404"/>
    </location>
</feature>
<dbReference type="PROSITE" id="PS50305">
    <property type="entry name" value="SIRTUIN"/>
    <property type="match status" value="1"/>
</dbReference>
<dbReference type="Gene3D" id="3.30.1600.10">
    <property type="entry name" value="SIR2/SIRT2 'Small Domain"/>
    <property type="match status" value="1"/>
</dbReference>
<dbReference type="InterPro" id="IPR026591">
    <property type="entry name" value="Sirtuin_cat_small_dom_sf"/>
</dbReference>
<dbReference type="EMBL" id="BRXZ01003162">
    <property type="protein sequence ID" value="GMH48709.1"/>
    <property type="molecule type" value="Genomic_DNA"/>
</dbReference>
<evidence type="ECO:0000256" key="1">
    <source>
        <dbReference type="ARBA" id="ARBA00001947"/>
    </source>
</evidence>
<evidence type="ECO:0000256" key="3">
    <source>
        <dbReference type="ARBA" id="ARBA00022723"/>
    </source>
</evidence>
<feature type="binding site" evidence="6">
    <location>
        <position position="280"/>
    </location>
    <ligand>
        <name>Zn(2+)</name>
        <dbReference type="ChEBI" id="CHEBI:29105"/>
    </ligand>
</feature>
<comment type="caution">
    <text evidence="9">The sequence shown here is derived from an EMBL/GenBank/DDBJ whole genome shotgun (WGS) entry which is preliminary data.</text>
</comment>
<dbReference type="GO" id="GO:0046872">
    <property type="term" value="F:metal ion binding"/>
    <property type="evidence" value="ECO:0007669"/>
    <property type="project" value="UniProtKB-KW"/>
</dbReference>
<dbReference type="GO" id="GO:0070403">
    <property type="term" value="F:NAD+ binding"/>
    <property type="evidence" value="ECO:0007669"/>
    <property type="project" value="InterPro"/>
</dbReference>
<dbReference type="InterPro" id="IPR026590">
    <property type="entry name" value="Ssirtuin_cat_dom"/>
</dbReference>
<evidence type="ECO:0000313" key="10">
    <source>
        <dbReference type="Proteomes" id="UP001165082"/>
    </source>
</evidence>
<evidence type="ECO:0000313" key="9">
    <source>
        <dbReference type="EMBL" id="GMH48709.1"/>
    </source>
</evidence>
<dbReference type="Pfam" id="PF02146">
    <property type="entry name" value="SIR2"/>
    <property type="match status" value="1"/>
</dbReference>
<feature type="binding site" evidence="6">
    <location>
        <position position="277"/>
    </location>
    <ligand>
        <name>Zn(2+)</name>
        <dbReference type="ChEBI" id="CHEBI:29105"/>
    </ligand>
</feature>
<keyword evidence="3 6" id="KW-0479">Metal-binding</keyword>